<protein>
    <submittedName>
        <fullName evidence="1">Uncharacterized protein</fullName>
    </submittedName>
</protein>
<sequence>MNNVVYLRIPVALLGRWRSNGEDGRSEYVISHEEGLLKVRAIDFVDGEQYVVSDLEYDQNMVAFDTLMPSTGRKGHVVVRALAVPGRAEQTFTFTANTEMVRQDSDE</sequence>
<organism evidence="1 2">
    <name type="scientific">Bosea psychrotolerans</name>
    <dbReference type="NCBI Taxonomy" id="1871628"/>
    <lineage>
        <taxon>Bacteria</taxon>
        <taxon>Pseudomonadati</taxon>
        <taxon>Pseudomonadota</taxon>
        <taxon>Alphaproteobacteria</taxon>
        <taxon>Hyphomicrobiales</taxon>
        <taxon>Boseaceae</taxon>
        <taxon>Bosea</taxon>
    </lineage>
</organism>
<dbReference type="AlphaFoldDB" id="A0A2S4MI85"/>
<gene>
    <name evidence="1" type="ORF">CYD53_103485</name>
</gene>
<reference evidence="1 2" key="1">
    <citation type="submission" date="2018-01" db="EMBL/GenBank/DDBJ databases">
        <title>Genomic Encyclopedia of Type Strains, Phase III (KMG-III): the genomes of soil and plant-associated and newly described type strains.</title>
        <authorList>
            <person name="Whitman W."/>
        </authorList>
    </citation>
    <scope>NUCLEOTIDE SEQUENCE [LARGE SCALE GENOMIC DNA]</scope>
    <source>
        <strain evidence="1 2">1131</strain>
    </source>
</reference>
<name>A0A2S4MI85_9HYPH</name>
<accession>A0A2S4MI85</accession>
<dbReference type="EMBL" id="PQFZ01000003">
    <property type="protein sequence ID" value="POR54381.1"/>
    <property type="molecule type" value="Genomic_DNA"/>
</dbReference>
<evidence type="ECO:0000313" key="2">
    <source>
        <dbReference type="Proteomes" id="UP000236919"/>
    </source>
</evidence>
<dbReference type="RefSeq" id="WP_103717530.1">
    <property type="nucleotide sequence ID" value="NZ_PQFZ01000003.1"/>
</dbReference>
<dbReference type="OrthoDB" id="8449926at2"/>
<keyword evidence="2" id="KW-1185">Reference proteome</keyword>
<comment type="caution">
    <text evidence="1">The sequence shown here is derived from an EMBL/GenBank/DDBJ whole genome shotgun (WGS) entry which is preliminary data.</text>
</comment>
<dbReference type="Proteomes" id="UP000236919">
    <property type="component" value="Unassembled WGS sequence"/>
</dbReference>
<proteinExistence type="predicted"/>
<evidence type="ECO:0000313" key="1">
    <source>
        <dbReference type="EMBL" id="POR54381.1"/>
    </source>
</evidence>